<dbReference type="Proteomes" id="UP000297609">
    <property type="component" value="Unassembled WGS sequence"/>
</dbReference>
<dbReference type="OrthoDB" id="343744at2"/>
<feature type="transmembrane region" description="Helical" evidence="6">
    <location>
        <begin position="291"/>
        <end position="316"/>
    </location>
</feature>
<keyword evidence="9" id="KW-1185">Reference proteome</keyword>
<dbReference type="PANTHER" id="PTHR30287:SF2">
    <property type="entry name" value="BLL1001 PROTEIN"/>
    <property type="match status" value="1"/>
</dbReference>
<keyword evidence="2" id="KW-1003">Cell membrane</keyword>
<evidence type="ECO:0000256" key="5">
    <source>
        <dbReference type="ARBA" id="ARBA00023136"/>
    </source>
</evidence>
<accession>A0A4R9JT06</accession>
<evidence type="ECO:0000256" key="1">
    <source>
        <dbReference type="ARBA" id="ARBA00004651"/>
    </source>
</evidence>
<feature type="transmembrane region" description="Helical" evidence="6">
    <location>
        <begin position="750"/>
        <end position="770"/>
    </location>
</feature>
<keyword evidence="4 6" id="KW-1133">Transmembrane helix</keyword>
<evidence type="ECO:0000259" key="7">
    <source>
        <dbReference type="Pfam" id="PF02687"/>
    </source>
</evidence>
<evidence type="ECO:0000256" key="4">
    <source>
        <dbReference type="ARBA" id="ARBA00022989"/>
    </source>
</evidence>
<protein>
    <submittedName>
        <fullName evidence="8">ABC transporter permease</fullName>
    </submittedName>
</protein>
<comment type="caution">
    <text evidence="8">The sequence shown here is derived from an EMBL/GenBank/DDBJ whole genome shotgun (WGS) entry which is preliminary data.</text>
</comment>
<feature type="transmembrane region" description="Helical" evidence="6">
    <location>
        <begin position="418"/>
        <end position="439"/>
    </location>
</feature>
<evidence type="ECO:0000313" key="8">
    <source>
        <dbReference type="EMBL" id="TGL53126.1"/>
    </source>
</evidence>
<proteinExistence type="predicted"/>
<feature type="transmembrane region" description="Helical" evidence="6">
    <location>
        <begin position="695"/>
        <end position="715"/>
    </location>
</feature>
<feature type="transmembrane region" description="Helical" evidence="6">
    <location>
        <begin position="790"/>
        <end position="810"/>
    </location>
</feature>
<feature type="transmembrane region" description="Helical" evidence="6">
    <location>
        <begin position="20"/>
        <end position="39"/>
    </location>
</feature>
<dbReference type="EMBL" id="RQGG01000028">
    <property type="protein sequence ID" value="TGL53126.1"/>
    <property type="molecule type" value="Genomic_DNA"/>
</dbReference>
<dbReference type="InterPro" id="IPR003838">
    <property type="entry name" value="ABC3_permease_C"/>
</dbReference>
<dbReference type="RefSeq" id="WP_135619389.1">
    <property type="nucleotide sequence ID" value="NZ_RQGG01000028.1"/>
</dbReference>
<sequence>MIHYFYYFILGHFKSDFTKAILSVLSISLGIALFVSTQINSWKAEKSIVDQTIGFASENFIGRFVYQETFDKDFKYFNFIKTLDSQISDLVRIEPELHVKSYFNLEDNQTLSIPTIGRDLLITNLESGNSDIKNQPKKYFFSKPLIQKLKLQSVAIAVNICDSQLFIQPDEIEAVNQDGLFIVMDISRLQSICKTNSFTTINLINRSTENIPSFTNSFLDHPNWLYESKEEIKERAGVALGSLKINLTIISLVSVLISFFMVSNIYSGLFISQKKDFGILLSIGGNRISNFFLFLMQTTMLATLGGIFGTTLGIFFSKLNYFQTLNTLTDAYQIDTYLHFPTEILLYGFLISILGSILSAFLNAIKAYKILPIELLKEKEDYIHISPLYFSRKIVLLIAILLIGSSIFLGFLTLEKQIFPGLVGIGFVIVGFVLFNFLSIPISISFFSNITRLIQVSPSFLLGIREIETDSWKNSLTISTIMLSTSLVFTLTCLTDSYEVSLKRWVDSENKSDYSLINEKKLGSGEAGVPVNLLVDLKNSNYFSDVEPFLINSKFIVNGKFFTLHVLNFKEGQKKDEILVSKNFCFLEKLCKGDSIEILTEKKGNLSIRIQDQIEHFFSERGTIVMDYEFFKTLYSEQYLNSIRVTIKKHNKKQDVLNYIRDLSNKNDLNYLDHEQLKELYITGMNQVFKVLDKLKISAITISILSLITSIFYFIKEKSRILAGLKAIGMSSKQMFTLIFYQTLYLFSHGIISGILNSLILSPIVIFGINKNAFGWELDFSFPVHFVAKLPIVIPLFTFIITLIPFYFLLRMKISKELNYE</sequence>
<comment type="subcellular location">
    <subcellularLocation>
        <location evidence="1">Cell membrane</location>
        <topology evidence="1">Multi-pass membrane protein</topology>
    </subcellularLocation>
</comment>
<name>A0A4R9JT06_9LEPT</name>
<feature type="transmembrane region" description="Helical" evidence="6">
    <location>
        <begin position="249"/>
        <end position="271"/>
    </location>
</feature>
<dbReference type="AlphaFoldDB" id="A0A4R9JT06"/>
<dbReference type="InterPro" id="IPR038766">
    <property type="entry name" value="Membrane_comp_ABC_pdt"/>
</dbReference>
<keyword evidence="3 6" id="KW-0812">Transmembrane</keyword>
<dbReference type="GO" id="GO:0005886">
    <property type="term" value="C:plasma membrane"/>
    <property type="evidence" value="ECO:0007669"/>
    <property type="project" value="UniProtKB-SubCell"/>
</dbReference>
<evidence type="ECO:0000313" key="9">
    <source>
        <dbReference type="Proteomes" id="UP000297609"/>
    </source>
</evidence>
<feature type="transmembrane region" description="Helical" evidence="6">
    <location>
        <begin position="344"/>
        <end position="365"/>
    </location>
</feature>
<evidence type="ECO:0000256" key="2">
    <source>
        <dbReference type="ARBA" id="ARBA00022475"/>
    </source>
</evidence>
<feature type="domain" description="ABC3 transporter permease C-terminal" evidence="7">
    <location>
        <begin position="699"/>
        <end position="813"/>
    </location>
</feature>
<feature type="transmembrane region" description="Helical" evidence="6">
    <location>
        <begin position="394"/>
        <end position="412"/>
    </location>
</feature>
<feature type="domain" description="ABC3 transporter permease C-terminal" evidence="7">
    <location>
        <begin position="249"/>
        <end position="370"/>
    </location>
</feature>
<dbReference type="PANTHER" id="PTHR30287">
    <property type="entry name" value="MEMBRANE COMPONENT OF PREDICTED ABC SUPERFAMILY METABOLITE UPTAKE TRANSPORTER"/>
    <property type="match status" value="1"/>
</dbReference>
<keyword evidence="5 6" id="KW-0472">Membrane</keyword>
<evidence type="ECO:0000256" key="6">
    <source>
        <dbReference type="SAM" id="Phobius"/>
    </source>
</evidence>
<dbReference type="Pfam" id="PF02687">
    <property type="entry name" value="FtsX"/>
    <property type="match status" value="2"/>
</dbReference>
<reference evidence="8" key="1">
    <citation type="journal article" date="2019" name="PLoS Negl. Trop. Dis.">
        <title>Revisiting the worldwide diversity of Leptospira species in the environment.</title>
        <authorList>
            <person name="Vincent A.T."/>
            <person name="Schiettekatte O."/>
            <person name="Bourhy P."/>
            <person name="Veyrier F.J."/>
            <person name="Picardeau M."/>
        </authorList>
    </citation>
    <scope>NUCLEOTIDE SEQUENCE [LARGE SCALE GENOMIC DNA]</scope>
    <source>
        <strain evidence="8">201702454</strain>
    </source>
</reference>
<organism evidence="8 9">
    <name type="scientific">Leptospira kemamanensis</name>
    <dbReference type="NCBI Taxonomy" id="2484942"/>
    <lineage>
        <taxon>Bacteria</taxon>
        <taxon>Pseudomonadati</taxon>
        <taxon>Spirochaetota</taxon>
        <taxon>Spirochaetia</taxon>
        <taxon>Leptospirales</taxon>
        <taxon>Leptospiraceae</taxon>
        <taxon>Leptospira</taxon>
    </lineage>
</organism>
<evidence type="ECO:0000256" key="3">
    <source>
        <dbReference type="ARBA" id="ARBA00022692"/>
    </source>
</evidence>
<gene>
    <name evidence="8" type="ORF">EHQ59_09305</name>
</gene>